<proteinExistence type="inferred from homology"/>
<dbReference type="PRINTS" id="PR00080">
    <property type="entry name" value="SDRFAMILY"/>
</dbReference>
<name>A0A3S0KKF3_9BACI</name>
<dbReference type="SUPFAM" id="SSF51735">
    <property type="entry name" value="NAD(P)-binding Rossmann-fold domains"/>
    <property type="match status" value="1"/>
</dbReference>
<gene>
    <name evidence="3" type="ORF">EKG35_06330</name>
</gene>
<dbReference type="AlphaFoldDB" id="A0A3S0KKF3"/>
<dbReference type="EMBL" id="RXNR01000013">
    <property type="protein sequence ID" value="RTQ94134.1"/>
    <property type="molecule type" value="Genomic_DNA"/>
</dbReference>
<dbReference type="OrthoDB" id="9803333at2"/>
<comment type="caution">
    <text evidence="3">The sequence shown here is derived from an EMBL/GenBank/DDBJ whole genome shotgun (WGS) entry which is preliminary data.</text>
</comment>
<dbReference type="Proteomes" id="UP000276349">
    <property type="component" value="Unassembled WGS sequence"/>
</dbReference>
<dbReference type="RefSeq" id="WP_126293603.1">
    <property type="nucleotide sequence ID" value="NZ_CP155468.1"/>
</dbReference>
<dbReference type="GO" id="GO:0016616">
    <property type="term" value="F:oxidoreductase activity, acting on the CH-OH group of donors, NAD or NADP as acceptor"/>
    <property type="evidence" value="ECO:0007669"/>
    <property type="project" value="TreeGrafter"/>
</dbReference>
<evidence type="ECO:0000313" key="3">
    <source>
        <dbReference type="EMBL" id="RTQ94134.1"/>
    </source>
</evidence>
<evidence type="ECO:0000256" key="2">
    <source>
        <dbReference type="ARBA" id="ARBA00023002"/>
    </source>
</evidence>
<protein>
    <submittedName>
        <fullName evidence="3">SDR family oxidoreductase</fullName>
    </submittedName>
</protein>
<accession>A0A3S0KKF3</accession>
<dbReference type="PANTHER" id="PTHR42760:SF133">
    <property type="entry name" value="3-OXOACYL-[ACYL-CARRIER-PROTEIN] REDUCTASE"/>
    <property type="match status" value="1"/>
</dbReference>
<dbReference type="InterPro" id="IPR020904">
    <property type="entry name" value="Sc_DH/Rdtase_CS"/>
</dbReference>
<sequence length="249" mass="26201">MKRVAIITGAATLNGIGFATAKYLAKFSHVIIADINEKAALHAANILVNEGHSAEGALLDVTNQEAVNSIVNKIIEEHEKIDILVNNAGITRPTRILDISTSEFDLLFKVNVNGTFYMTQAVLPSMIQQRYGRIVNLGSVSAKRGGGVFGGSHYSATKGAVMSFAKAVAREVAEHGITVNSVAPGMIGTGITGNLLDDPNILKEISEGIPAKRIGNVNDVASAIAFLCSEDAGYITGEEIDINGGSHID</sequence>
<comment type="similarity">
    <text evidence="1">Belongs to the short-chain dehydrogenases/reductases (SDR) family.</text>
</comment>
<dbReference type="PROSITE" id="PS00061">
    <property type="entry name" value="ADH_SHORT"/>
    <property type="match status" value="1"/>
</dbReference>
<dbReference type="Gene3D" id="3.40.50.720">
    <property type="entry name" value="NAD(P)-binding Rossmann-like Domain"/>
    <property type="match status" value="1"/>
</dbReference>
<keyword evidence="2" id="KW-0560">Oxidoreductase</keyword>
<dbReference type="InterPro" id="IPR002347">
    <property type="entry name" value="SDR_fam"/>
</dbReference>
<organism evidence="3 4">
    <name type="scientific">Lysinibacillus telephonicus</name>
    <dbReference type="NCBI Taxonomy" id="1714840"/>
    <lineage>
        <taxon>Bacteria</taxon>
        <taxon>Bacillati</taxon>
        <taxon>Bacillota</taxon>
        <taxon>Bacilli</taxon>
        <taxon>Bacillales</taxon>
        <taxon>Bacillaceae</taxon>
        <taxon>Lysinibacillus</taxon>
    </lineage>
</organism>
<keyword evidence="4" id="KW-1185">Reference proteome</keyword>
<dbReference type="PANTHER" id="PTHR42760">
    <property type="entry name" value="SHORT-CHAIN DEHYDROGENASES/REDUCTASES FAMILY MEMBER"/>
    <property type="match status" value="1"/>
</dbReference>
<dbReference type="Pfam" id="PF13561">
    <property type="entry name" value="adh_short_C2"/>
    <property type="match status" value="1"/>
</dbReference>
<evidence type="ECO:0000256" key="1">
    <source>
        <dbReference type="ARBA" id="ARBA00006484"/>
    </source>
</evidence>
<evidence type="ECO:0000313" key="4">
    <source>
        <dbReference type="Proteomes" id="UP000276349"/>
    </source>
</evidence>
<reference evidence="3 4" key="1">
    <citation type="submission" date="2018-12" db="EMBL/GenBank/DDBJ databases">
        <authorList>
            <person name="Yu L."/>
        </authorList>
    </citation>
    <scope>NUCLEOTIDE SEQUENCE [LARGE SCALE GENOMIC DNA]</scope>
    <source>
        <strain evidence="3 4">S5H2222</strain>
    </source>
</reference>
<dbReference type="PRINTS" id="PR00081">
    <property type="entry name" value="GDHRDH"/>
</dbReference>
<dbReference type="FunFam" id="3.40.50.720:FF:000173">
    <property type="entry name" value="3-oxoacyl-[acyl-carrier protein] reductase"/>
    <property type="match status" value="1"/>
</dbReference>
<dbReference type="InterPro" id="IPR036291">
    <property type="entry name" value="NAD(P)-bd_dom_sf"/>
</dbReference>